<dbReference type="Proteomes" id="UP000032430">
    <property type="component" value="Plasmid II"/>
</dbReference>
<protein>
    <recommendedName>
        <fullName evidence="2">YhcG N-terminal domain-containing protein</fullName>
    </recommendedName>
</protein>
<dbReference type="AlphaFoldDB" id="A0A098GBD8"/>
<dbReference type="HOGENOM" id="CLU_1413612_0_0_6"/>
<dbReference type="InterPro" id="IPR053148">
    <property type="entry name" value="PD-DEXK-like_domain"/>
</dbReference>
<dbReference type="PANTHER" id="PTHR30547">
    <property type="entry name" value="UNCHARACTERIZED PROTEIN YHCG-RELATED"/>
    <property type="match status" value="1"/>
</dbReference>
<evidence type="ECO:0000313" key="3">
    <source>
        <dbReference type="EMBL" id="CEG59297.1"/>
    </source>
</evidence>
<gene>
    <name evidence="3" type="ORF">LFA_pA0199</name>
</gene>
<dbReference type="KEGG" id="lfa:LFA_pA0199"/>
<reference evidence="4" key="1">
    <citation type="submission" date="2014-09" db="EMBL/GenBank/DDBJ databases">
        <authorList>
            <person name="Gomez-Valero L."/>
        </authorList>
    </citation>
    <scope>NUCLEOTIDE SEQUENCE [LARGE SCALE GENOMIC DNA]</scope>
    <source>
        <strain evidence="4">ATCC700992</strain>
        <plasmid evidence="4">LLAP10_pA</plasmid>
    </source>
</reference>
<dbReference type="InterPro" id="IPR041527">
    <property type="entry name" value="YhcG_N"/>
</dbReference>
<proteinExistence type="predicted"/>
<dbReference type="EMBL" id="LN614828">
    <property type="protein sequence ID" value="CEG59297.1"/>
    <property type="molecule type" value="Genomic_DNA"/>
</dbReference>
<feature type="domain" description="YhcG N-terminal" evidence="2">
    <location>
        <begin position="27"/>
        <end position="161"/>
    </location>
</feature>
<accession>A0A098GBD8</accession>
<evidence type="ECO:0000256" key="1">
    <source>
        <dbReference type="SAM" id="MobiDB-lite"/>
    </source>
</evidence>
<dbReference type="Pfam" id="PF17761">
    <property type="entry name" value="DUF1016_N"/>
    <property type="match status" value="1"/>
</dbReference>
<keyword evidence="4" id="KW-1185">Reference proteome</keyword>
<dbReference type="PANTHER" id="PTHR30547:SF5">
    <property type="entry name" value="NUCLEASE YHCG-RELATED"/>
    <property type="match status" value="1"/>
</dbReference>
<sequence length="192" mass="22406">MSYDGKINGMTNEIEQVHYQKILQKAEQTILAVEQQLVQSTNCATIEFHWIVGEFLARVTEEYQWSYPVLADLSRDLCKAFANEHSYSEQNLRHMRQFYYEYCNYPELLELAKNVLWNINMIIIHNVKSYEARMFYLQRAANDLCGQDGIELQIKSQAYEQEGANALQPQLMTRSDTPLNDSEKNFGGLCQK</sequence>
<keyword evidence="3" id="KW-0614">Plasmid</keyword>
<evidence type="ECO:0000259" key="2">
    <source>
        <dbReference type="Pfam" id="PF17761"/>
    </source>
</evidence>
<geneLocation type="plasmid" evidence="4">
    <name>LLAP10_pA</name>
</geneLocation>
<feature type="region of interest" description="Disordered" evidence="1">
    <location>
        <begin position="173"/>
        <end position="192"/>
    </location>
</feature>
<organism evidence="3 4">
    <name type="scientific">Legionella fallonii LLAP-10</name>
    <dbReference type="NCBI Taxonomy" id="1212491"/>
    <lineage>
        <taxon>Bacteria</taxon>
        <taxon>Pseudomonadati</taxon>
        <taxon>Pseudomonadota</taxon>
        <taxon>Gammaproteobacteria</taxon>
        <taxon>Legionellales</taxon>
        <taxon>Legionellaceae</taxon>
        <taxon>Legionella</taxon>
    </lineage>
</organism>
<name>A0A098GBD8_9GAMM</name>
<dbReference type="OrthoDB" id="9801263at2"/>
<evidence type="ECO:0000313" key="4">
    <source>
        <dbReference type="Proteomes" id="UP000032430"/>
    </source>
</evidence>